<protein>
    <submittedName>
        <fullName evidence="2 3">Uncharacterized protein</fullName>
    </submittedName>
</protein>
<evidence type="ECO:0000313" key="3">
    <source>
        <dbReference type="EnsemblMetazoa" id="ISCW000757-PA"/>
    </source>
</evidence>
<dbReference type="HOGENOM" id="CLU_2690563_0_0_1"/>
<feature type="compositionally biased region" description="Basic and acidic residues" evidence="1">
    <location>
        <begin position="53"/>
        <end position="74"/>
    </location>
</feature>
<dbReference type="VEuPathDB" id="VectorBase:ISCP_016893"/>
<gene>
    <name evidence="2" type="ORF">IscW_ISCW000757</name>
</gene>
<dbReference type="AlphaFoldDB" id="B7P0V7"/>
<dbReference type="EMBL" id="DS613017">
    <property type="protein sequence ID" value="EEC00229.1"/>
    <property type="molecule type" value="Genomic_DNA"/>
</dbReference>
<dbReference type="VEuPathDB" id="VectorBase:ISCW000757"/>
<evidence type="ECO:0000256" key="1">
    <source>
        <dbReference type="SAM" id="MobiDB-lite"/>
    </source>
</evidence>
<dbReference type="InParanoid" id="B7P0V7"/>
<dbReference type="Proteomes" id="UP000001555">
    <property type="component" value="Unassembled WGS sequence"/>
</dbReference>
<dbReference type="PaxDb" id="6945-B7P0V7"/>
<keyword evidence="4" id="KW-1185">Reference proteome</keyword>
<name>B7P0V7_IXOSC</name>
<feature type="region of interest" description="Disordered" evidence="1">
    <location>
        <begin position="1"/>
        <end position="74"/>
    </location>
</feature>
<dbReference type="OrthoDB" id="6432440at2759"/>
<dbReference type="VEuPathDB" id="VectorBase:ISCI000757"/>
<organism>
    <name type="scientific">Ixodes scapularis</name>
    <name type="common">Black-legged tick</name>
    <name type="synonym">Deer tick</name>
    <dbReference type="NCBI Taxonomy" id="6945"/>
    <lineage>
        <taxon>Eukaryota</taxon>
        <taxon>Metazoa</taxon>
        <taxon>Ecdysozoa</taxon>
        <taxon>Arthropoda</taxon>
        <taxon>Chelicerata</taxon>
        <taxon>Arachnida</taxon>
        <taxon>Acari</taxon>
        <taxon>Parasitiformes</taxon>
        <taxon>Ixodida</taxon>
        <taxon>Ixodoidea</taxon>
        <taxon>Ixodidae</taxon>
        <taxon>Ixodinae</taxon>
        <taxon>Ixodes</taxon>
    </lineage>
</organism>
<proteinExistence type="predicted"/>
<reference evidence="2 4" key="1">
    <citation type="submission" date="2008-03" db="EMBL/GenBank/DDBJ databases">
        <title>Annotation of Ixodes scapularis.</title>
        <authorList>
            <consortium name="Ixodes scapularis Genome Project Consortium"/>
            <person name="Caler E."/>
            <person name="Hannick L.I."/>
            <person name="Bidwell S."/>
            <person name="Joardar V."/>
            <person name="Thiagarajan M."/>
            <person name="Amedeo P."/>
            <person name="Galinsky K.J."/>
            <person name="Schobel S."/>
            <person name="Inman J."/>
            <person name="Hostetler J."/>
            <person name="Miller J."/>
            <person name="Hammond M."/>
            <person name="Megy K."/>
            <person name="Lawson D."/>
            <person name="Kodira C."/>
            <person name="Sutton G."/>
            <person name="Meyer J."/>
            <person name="Hill C.A."/>
            <person name="Birren B."/>
            <person name="Nene V."/>
            <person name="Collins F."/>
            <person name="Alarcon-Chaidez F."/>
            <person name="Wikel S."/>
            <person name="Strausberg R."/>
        </authorList>
    </citation>
    <scope>NUCLEOTIDE SEQUENCE [LARGE SCALE GENOMIC DNA]</scope>
    <source>
        <strain evidence="4">Wikel</strain>
        <strain evidence="2">Wikel colony</strain>
    </source>
</reference>
<dbReference type="EMBL" id="ABJB010426675">
    <property type="status" value="NOT_ANNOTATED_CDS"/>
    <property type="molecule type" value="Genomic_DNA"/>
</dbReference>
<evidence type="ECO:0000313" key="4">
    <source>
        <dbReference type="Proteomes" id="UP000001555"/>
    </source>
</evidence>
<accession>B7P0V7</accession>
<sequence>MTPERQGQRGLRPSPGVSLRRSQEWQDPYSSSDNEAPFDPPGVAHHQGSGHRHQYEDPRNVVDHRSIEIAGEKS</sequence>
<evidence type="ECO:0000313" key="2">
    <source>
        <dbReference type="EMBL" id="EEC00229.1"/>
    </source>
</evidence>
<reference evidence="3" key="2">
    <citation type="submission" date="2020-05" db="UniProtKB">
        <authorList>
            <consortium name="EnsemblMetazoa"/>
        </authorList>
    </citation>
    <scope>IDENTIFICATION</scope>
    <source>
        <strain evidence="3">wikel</strain>
    </source>
</reference>
<dbReference type="EnsemblMetazoa" id="ISCW000757-RA">
    <property type="protein sequence ID" value="ISCW000757-PA"/>
    <property type="gene ID" value="ISCW000757"/>
</dbReference>